<evidence type="ECO:0000259" key="12">
    <source>
        <dbReference type="Pfam" id="PF01370"/>
    </source>
</evidence>
<evidence type="ECO:0000256" key="9">
    <source>
        <dbReference type="ARBA" id="ARBA00023235"/>
    </source>
</evidence>
<feature type="domain" description="NAD-dependent epimerase/dehydratase" evidence="12">
    <location>
        <begin position="3"/>
        <end position="252"/>
    </location>
</feature>
<dbReference type="Gene3D" id="3.40.50.720">
    <property type="entry name" value="NAD(P)-binding Rossmann-like Domain"/>
    <property type="match status" value="1"/>
</dbReference>
<dbReference type="Proteomes" id="UP001290462">
    <property type="component" value="Unassembled WGS sequence"/>
</dbReference>
<organism evidence="13 14">
    <name type="scientific">Carnobacterium maltaromaticum</name>
    <name type="common">Carnobacterium piscicola</name>
    <dbReference type="NCBI Taxonomy" id="2751"/>
    <lineage>
        <taxon>Bacteria</taxon>
        <taxon>Bacillati</taxon>
        <taxon>Bacillota</taxon>
        <taxon>Bacilli</taxon>
        <taxon>Lactobacillales</taxon>
        <taxon>Carnobacteriaceae</taxon>
        <taxon>Carnobacterium</taxon>
    </lineage>
</organism>
<keyword evidence="10 11" id="KW-0119">Carbohydrate metabolism</keyword>
<comment type="subunit">
    <text evidence="11">Homodimer.</text>
</comment>
<comment type="cofactor">
    <cofactor evidence="2 11">
        <name>NAD(+)</name>
        <dbReference type="ChEBI" id="CHEBI:57540"/>
    </cofactor>
</comment>
<comment type="similarity">
    <text evidence="4 11">Belongs to the NAD(P)-dependent epimerase/dehydratase family.</text>
</comment>
<comment type="catalytic activity">
    <reaction evidence="1 11">
        <text>UDP-alpha-D-glucose = UDP-alpha-D-galactose</text>
        <dbReference type="Rhea" id="RHEA:22168"/>
        <dbReference type="ChEBI" id="CHEBI:58885"/>
        <dbReference type="ChEBI" id="CHEBI:66914"/>
        <dbReference type="EC" id="5.1.3.2"/>
    </reaction>
</comment>
<evidence type="ECO:0000313" key="13">
    <source>
        <dbReference type="EMBL" id="MDZ5757420.1"/>
    </source>
</evidence>
<evidence type="ECO:0000256" key="5">
    <source>
        <dbReference type="ARBA" id="ARBA00013189"/>
    </source>
</evidence>
<proteinExistence type="inferred from homology"/>
<dbReference type="PANTHER" id="PTHR43725:SF53">
    <property type="entry name" value="UDP-ARABINOSE 4-EPIMERASE 1"/>
    <property type="match status" value="1"/>
</dbReference>
<accession>A0AAW9JYL5</accession>
<name>A0AAW9JYL5_CARML</name>
<dbReference type="PANTHER" id="PTHR43725">
    <property type="entry name" value="UDP-GLUCOSE 4-EPIMERASE"/>
    <property type="match status" value="1"/>
</dbReference>
<reference evidence="13" key="1">
    <citation type="submission" date="2023-08" db="EMBL/GenBank/DDBJ databases">
        <title>Genomic characterization of piscicolin 126 produced by Carnobacterium maltaromaticum CM22 strain isolated from salmon (Salmo salar).</title>
        <authorList>
            <person name="Gonzalez-Gragera E."/>
            <person name="Garcia-Lopez J.D."/>
            <person name="Teso-Perez C."/>
            <person name="Gimenez-Hernandez I."/>
            <person name="Peralta-Sanchez J.M."/>
            <person name="Valdivia E."/>
            <person name="Montalban-Lopez M."/>
            <person name="Martin-Platero A.M."/>
            <person name="Banos A."/>
            <person name="Martinez-Bueno M."/>
        </authorList>
    </citation>
    <scope>NUCLEOTIDE SEQUENCE</scope>
    <source>
        <strain evidence="13">CM22</strain>
    </source>
</reference>
<sequence length="332" mass="37009">MTILVLGGAGYIGSHAVDQLISEGFSVAVVDNLQTGHVESLHKKARFYQGDIRDKEFLESVFFKEEIQGVLHFAANSLVGESMELPLMYFNNNVHGTQVVLEVMGKFGVKHIVFSSSAATYGEPKMIPIRENAATNPESPYGESKLMMEKMLKWCDKAYGMRYVALRYFNVAGAKLDGTIGEDHNPESHLLPLILQTALGQREQLTIFGEDYDTKDGTCVRDYVHVVDLINAHILALRYLIAGKESTILNLGSSNGFSVKEMVAAARKITRREIPTSFAPRRIGDPSTLIAASDKAYQILGWNPQYTDIGTIIESAWNWHCRHPFGYETKNE</sequence>
<keyword evidence="9 11" id="KW-0413">Isomerase</keyword>
<evidence type="ECO:0000313" key="14">
    <source>
        <dbReference type="Proteomes" id="UP001290462"/>
    </source>
</evidence>
<protein>
    <recommendedName>
        <fullName evidence="6 11">UDP-glucose 4-epimerase</fullName>
        <ecNumber evidence="5 11">5.1.3.2</ecNumber>
    </recommendedName>
</protein>
<dbReference type="Pfam" id="PF01370">
    <property type="entry name" value="Epimerase"/>
    <property type="match status" value="1"/>
</dbReference>
<evidence type="ECO:0000256" key="1">
    <source>
        <dbReference type="ARBA" id="ARBA00000083"/>
    </source>
</evidence>
<dbReference type="AlphaFoldDB" id="A0AAW9JYL5"/>
<comment type="pathway">
    <text evidence="3 11">Carbohydrate metabolism; galactose metabolism.</text>
</comment>
<dbReference type="RefSeq" id="WP_318589079.1">
    <property type="nucleotide sequence ID" value="NZ_JAVBVO010000001.1"/>
</dbReference>
<keyword evidence="8" id="KW-0299">Galactose metabolism</keyword>
<dbReference type="GO" id="GO:0033499">
    <property type="term" value="P:galactose catabolic process via UDP-galactose, Leloir pathway"/>
    <property type="evidence" value="ECO:0007669"/>
    <property type="project" value="TreeGrafter"/>
</dbReference>
<dbReference type="Gene3D" id="3.90.25.10">
    <property type="entry name" value="UDP-galactose 4-epimerase, domain 1"/>
    <property type="match status" value="1"/>
</dbReference>
<dbReference type="EMBL" id="JAVBVO010000001">
    <property type="protein sequence ID" value="MDZ5757420.1"/>
    <property type="molecule type" value="Genomic_DNA"/>
</dbReference>
<dbReference type="CDD" id="cd05247">
    <property type="entry name" value="UDP_G4E_1_SDR_e"/>
    <property type="match status" value="1"/>
</dbReference>
<dbReference type="SUPFAM" id="SSF51735">
    <property type="entry name" value="NAD(P)-binding Rossmann-fold domains"/>
    <property type="match status" value="1"/>
</dbReference>
<evidence type="ECO:0000256" key="11">
    <source>
        <dbReference type="RuleBase" id="RU366046"/>
    </source>
</evidence>
<evidence type="ECO:0000256" key="8">
    <source>
        <dbReference type="ARBA" id="ARBA00023144"/>
    </source>
</evidence>
<evidence type="ECO:0000256" key="6">
    <source>
        <dbReference type="ARBA" id="ARBA00018569"/>
    </source>
</evidence>
<dbReference type="InterPro" id="IPR036291">
    <property type="entry name" value="NAD(P)-bd_dom_sf"/>
</dbReference>
<evidence type="ECO:0000256" key="10">
    <source>
        <dbReference type="ARBA" id="ARBA00023277"/>
    </source>
</evidence>
<comment type="caution">
    <text evidence="13">The sequence shown here is derived from an EMBL/GenBank/DDBJ whole genome shotgun (WGS) entry which is preliminary data.</text>
</comment>
<keyword evidence="7 11" id="KW-0520">NAD</keyword>
<dbReference type="GO" id="GO:0003978">
    <property type="term" value="F:UDP-glucose 4-epimerase activity"/>
    <property type="evidence" value="ECO:0007669"/>
    <property type="project" value="UniProtKB-UniRule"/>
</dbReference>
<dbReference type="NCBIfam" id="TIGR01179">
    <property type="entry name" value="galE"/>
    <property type="match status" value="1"/>
</dbReference>
<dbReference type="InterPro" id="IPR001509">
    <property type="entry name" value="Epimerase_deHydtase"/>
</dbReference>
<dbReference type="InterPro" id="IPR005886">
    <property type="entry name" value="UDP_G4E"/>
</dbReference>
<evidence type="ECO:0000256" key="2">
    <source>
        <dbReference type="ARBA" id="ARBA00001911"/>
    </source>
</evidence>
<dbReference type="EC" id="5.1.3.2" evidence="5 11"/>
<evidence type="ECO:0000256" key="7">
    <source>
        <dbReference type="ARBA" id="ARBA00023027"/>
    </source>
</evidence>
<gene>
    <name evidence="13" type="primary">galE</name>
    <name evidence="13" type="ORF">RAK27_01955</name>
</gene>
<evidence type="ECO:0000256" key="4">
    <source>
        <dbReference type="ARBA" id="ARBA00007637"/>
    </source>
</evidence>
<evidence type="ECO:0000256" key="3">
    <source>
        <dbReference type="ARBA" id="ARBA00004947"/>
    </source>
</evidence>